<dbReference type="Proteomes" id="UP000294835">
    <property type="component" value="Unassembled WGS sequence"/>
</dbReference>
<protein>
    <submittedName>
        <fullName evidence="1">Uncharacterized protein</fullName>
    </submittedName>
</protein>
<organism evidence="1 2">
    <name type="scientific">Rhodovulum marinum</name>
    <dbReference type="NCBI Taxonomy" id="320662"/>
    <lineage>
        <taxon>Bacteria</taxon>
        <taxon>Pseudomonadati</taxon>
        <taxon>Pseudomonadota</taxon>
        <taxon>Alphaproteobacteria</taxon>
        <taxon>Rhodobacterales</taxon>
        <taxon>Paracoccaceae</taxon>
        <taxon>Rhodovulum</taxon>
    </lineage>
</organism>
<dbReference type="EMBL" id="SLXP01000001">
    <property type="protein sequence ID" value="TCP44123.1"/>
    <property type="molecule type" value="Genomic_DNA"/>
</dbReference>
<gene>
    <name evidence="1" type="ORF">EV662_101210</name>
</gene>
<dbReference type="AlphaFoldDB" id="A0A4R2Q5J7"/>
<comment type="caution">
    <text evidence="1">The sequence shown here is derived from an EMBL/GenBank/DDBJ whole genome shotgun (WGS) entry which is preliminary data.</text>
</comment>
<accession>A0A4R2Q5J7</accession>
<evidence type="ECO:0000313" key="1">
    <source>
        <dbReference type="EMBL" id="TCP44123.1"/>
    </source>
</evidence>
<keyword evidence="2" id="KW-1185">Reference proteome</keyword>
<sequence>MPRQRVAMSTIFSPPQRFRLSRDMVETIAQNLDCFANDGVVTLEKDAAGVWIVLPQGTKWFLGAADADHPPRRRMRSNVH</sequence>
<name>A0A4R2Q5J7_9RHOB</name>
<proteinExistence type="predicted"/>
<reference evidence="1 2" key="1">
    <citation type="submission" date="2019-03" db="EMBL/GenBank/DDBJ databases">
        <title>Genomic Encyclopedia of Type Strains, Phase IV (KMG-IV): sequencing the most valuable type-strain genomes for metagenomic binning, comparative biology and taxonomic classification.</title>
        <authorList>
            <person name="Goeker M."/>
        </authorList>
    </citation>
    <scope>NUCLEOTIDE SEQUENCE [LARGE SCALE GENOMIC DNA]</scope>
    <source>
        <strain evidence="1 2">DSM 18063</strain>
    </source>
</reference>
<evidence type="ECO:0000313" key="2">
    <source>
        <dbReference type="Proteomes" id="UP000294835"/>
    </source>
</evidence>